<dbReference type="FunFam" id="3.50.50.60:FF:000166">
    <property type="entry name" value="Squalene monooxygenase Erg1"/>
    <property type="match status" value="1"/>
</dbReference>
<keyword evidence="12 13" id="KW-0472">Membrane</keyword>
<feature type="transmembrane region" description="Helical" evidence="13">
    <location>
        <begin position="444"/>
        <end position="468"/>
    </location>
</feature>
<name>A0AAD5XYF0_9FUNG</name>
<feature type="domain" description="Squalene epoxidase" evidence="14">
    <location>
        <begin position="175"/>
        <end position="449"/>
    </location>
</feature>
<evidence type="ECO:0000313" key="16">
    <source>
        <dbReference type="Proteomes" id="UP001211065"/>
    </source>
</evidence>
<keyword evidence="7 13" id="KW-0256">Endoplasmic reticulum</keyword>
<evidence type="ECO:0000256" key="10">
    <source>
        <dbReference type="ARBA" id="ARBA00022989"/>
    </source>
</evidence>
<dbReference type="GO" id="GO:0004506">
    <property type="term" value="F:squalene monooxygenase activity"/>
    <property type="evidence" value="ECO:0007669"/>
    <property type="project" value="UniProtKB-UniRule"/>
</dbReference>
<dbReference type="SUPFAM" id="SSF51905">
    <property type="entry name" value="FAD/NAD(P)-binding domain"/>
    <property type="match status" value="1"/>
</dbReference>
<evidence type="ECO:0000256" key="3">
    <source>
        <dbReference type="ARBA" id="ARBA00004477"/>
    </source>
</evidence>
<reference evidence="15" key="1">
    <citation type="submission" date="2020-05" db="EMBL/GenBank/DDBJ databases">
        <title>Phylogenomic resolution of chytrid fungi.</title>
        <authorList>
            <person name="Stajich J.E."/>
            <person name="Amses K."/>
            <person name="Simmons R."/>
            <person name="Seto K."/>
            <person name="Myers J."/>
            <person name="Bonds A."/>
            <person name="Quandt C.A."/>
            <person name="Barry K."/>
            <person name="Liu P."/>
            <person name="Grigoriev I."/>
            <person name="Longcore J.E."/>
            <person name="James T.Y."/>
        </authorList>
    </citation>
    <scope>NUCLEOTIDE SEQUENCE</scope>
    <source>
        <strain evidence="15">JEL0476</strain>
    </source>
</reference>
<keyword evidence="6 13" id="KW-0812">Transmembrane</keyword>
<dbReference type="PANTHER" id="PTHR10835:SF0">
    <property type="entry name" value="SQUALENE MONOOXYGENASE"/>
    <property type="match status" value="1"/>
</dbReference>
<keyword evidence="9" id="KW-0492">Microsome</keyword>
<keyword evidence="11 13" id="KW-0560">Oxidoreductase</keyword>
<evidence type="ECO:0000256" key="12">
    <source>
        <dbReference type="ARBA" id="ARBA00023136"/>
    </source>
</evidence>
<evidence type="ECO:0000256" key="13">
    <source>
        <dbReference type="RuleBase" id="RU367121"/>
    </source>
</evidence>
<dbReference type="EC" id="1.14.14.17" evidence="13"/>
<evidence type="ECO:0000256" key="6">
    <source>
        <dbReference type="ARBA" id="ARBA00022692"/>
    </source>
</evidence>
<proteinExistence type="inferred from homology"/>
<evidence type="ECO:0000256" key="9">
    <source>
        <dbReference type="ARBA" id="ARBA00022848"/>
    </source>
</evidence>
<dbReference type="PRINTS" id="PR00420">
    <property type="entry name" value="RNGMNOXGNASE"/>
</dbReference>
<dbReference type="PANTHER" id="PTHR10835">
    <property type="entry name" value="SQUALENE MONOOXYGENASE"/>
    <property type="match status" value="1"/>
</dbReference>
<comment type="function">
    <text evidence="13">Catalyzes the stereospecific oxidation of squalene to (S)-2,3-epoxysqualene, and is considered to be a rate-limiting enzyme in steroid biosynthesis.</text>
</comment>
<dbReference type="EMBL" id="JADGJW010000039">
    <property type="protein sequence ID" value="KAJ3226300.1"/>
    <property type="molecule type" value="Genomic_DNA"/>
</dbReference>
<dbReference type="Gene3D" id="3.50.50.60">
    <property type="entry name" value="FAD/NAD(P)-binding domain"/>
    <property type="match status" value="1"/>
</dbReference>
<dbReference type="GO" id="GO:0005789">
    <property type="term" value="C:endoplasmic reticulum membrane"/>
    <property type="evidence" value="ECO:0007669"/>
    <property type="project" value="UniProtKB-SubCell"/>
</dbReference>
<keyword evidence="10 13" id="KW-1133">Transmembrane helix</keyword>
<comment type="cofactor">
    <cofactor evidence="1 13">
        <name>FAD</name>
        <dbReference type="ChEBI" id="CHEBI:57692"/>
    </cofactor>
</comment>
<sequence>MGSYDVIIVGSGVIGSALAIAFANQGRKVLLIERDWSEPDRIVGELMQPGGVKALQKIGIEHCLEGIHAVDCNGYAIFKENEKIILNYPVNKSPNQGKSFHHGRFIMNLRNEANSKSNVTVLEATVTQLIEDTKFVNRVIGVKYKKKKLTSFKTDSKLDLSNFDNETIEEESIIAPFVVIADGCFSKFRKQLINKSVEIKSHFVGFILKKCDLPNKNYGHVILAKPSPILLYQISGDDTRILIDIPGKLPNVSNGEMNKYLLDYILPQLPKSIQVSFSAAVEISKARIMPNSFLPPSKNLKEGLLILGDAMNMRHPLTGGGMTVALWDVVHVSDLLHPLKFKNFNKVKKVSEELKKLHWKRKPLSSVINILAQALYSLFSAGDNINLIYLQEACFGYFKLGGRCVSTPVGLLAGLIPSPLTLLGHFFAVAFYGTFLIIRKNWIYLPFALIRSFLVIFTAAMVIGPVIISELKN</sequence>
<dbReference type="Pfam" id="PF08491">
    <property type="entry name" value="SE"/>
    <property type="match status" value="1"/>
</dbReference>
<dbReference type="GO" id="GO:0006696">
    <property type="term" value="P:ergosterol biosynthetic process"/>
    <property type="evidence" value="ECO:0007669"/>
    <property type="project" value="TreeGrafter"/>
</dbReference>
<evidence type="ECO:0000313" key="15">
    <source>
        <dbReference type="EMBL" id="KAJ3226300.1"/>
    </source>
</evidence>
<keyword evidence="16" id="KW-1185">Reference proteome</keyword>
<gene>
    <name evidence="15" type="primary">ERG1</name>
    <name evidence="15" type="ORF">HK099_005131</name>
</gene>
<protein>
    <recommendedName>
        <fullName evidence="13">Squalene monooxygenase</fullName>
        <ecNumber evidence="13">1.14.14.17</ecNumber>
    </recommendedName>
</protein>
<feature type="transmembrane region" description="Helical" evidence="13">
    <location>
        <begin position="6"/>
        <end position="24"/>
    </location>
</feature>
<keyword evidence="5 13" id="KW-0285">Flavoprotein</keyword>
<comment type="catalytic activity">
    <reaction evidence="13">
        <text>squalene + reduced [NADPH--hemoprotein reductase] + O2 = (S)-2,3-epoxysqualene + oxidized [NADPH--hemoprotein reductase] + H2O + H(+)</text>
        <dbReference type="Rhea" id="RHEA:25282"/>
        <dbReference type="Rhea" id="RHEA-COMP:11964"/>
        <dbReference type="Rhea" id="RHEA-COMP:11965"/>
        <dbReference type="ChEBI" id="CHEBI:15377"/>
        <dbReference type="ChEBI" id="CHEBI:15378"/>
        <dbReference type="ChEBI" id="CHEBI:15379"/>
        <dbReference type="ChEBI" id="CHEBI:15440"/>
        <dbReference type="ChEBI" id="CHEBI:15441"/>
        <dbReference type="ChEBI" id="CHEBI:57618"/>
        <dbReference type="ChEBI" id="CHEBI:58210"/>
        <dbReference type="EC" id="1.14.14.17"/>
    </reaction>
</comment>
<evidence type="ECO:0000256" key="8">
    <source>
        <dbReference type="ARBA" id="ARBA00022827"/>
    </source>
</evidence>
<dbReference type="AlphaFoldDB" id="A0AAD5XYF0"/>
<feature type="transmembrane region" description="Helical" evidence="13">
    <location>
        <begin position="409"/>
        <end position="432"/>
    </location>
</feature>
<organism evidence="15 16">
    <name type="scientific">Clydaea vesicula</name>
    <dbReference type="NCBI Taxonomy" id="447962"/>
    <lineage>
        <taxon>Eukaryota</taxon>
        <taxon>Fungi</taxon>
        <taxon>Fungi incertae sedis</taxon>
        <taxon>Chytridiomycota</taxon>
        <taxon>Chytridiomycota incertae sedis</taxon>
        <taxon>Chytridiomycetes</taxon>
        <taxon>Lobulomycetales</taxon>
        <taxon>Lobulomycetaceae</taxon>
        <taxon>Clydaea</taxon>
    </lineage>
</organism>
<evidence type="ECO:0000259" key="14">
    <source>
        <dbReference type="Pfam" id="PF08491"/>
    </source>
</evidence>
<evidence type="ECO:0000256" key="4">
    <source>
        <dbReference type="ARBA" id="ARBA00008802"/>
    </source>
</evidence>
<evidence type="ECO:0000256" key="11">
    <source>
        <dbReference type="ARBA" id="ARBA00023002"/>
    </source>
</evidence>
<comment type="caution">
    <text evidence="15">The sequence shown here is derived from an EMBL/GenBank/DDBJ whole genome shotgun (WGS) entry which is preliminary data.</text>
</comment>
<dbReference type="InterPro" id="IPR036188">
    <property type="entry name" value="FAD/NAD-bd_sf"/>
</dbReference>
<dbReference type="GO" id="GO:0050660">
    <property type="term" value="F:flavin adenine dinucleotide binding"/>
    <property type="evidence" value="ECO:0007669"/>
    <property type="project" value="UniProtKB-UniRule"/>
</dbReference>
<evidence type="ECO:0000256" key="7">
    <source>
        <dbReference type="ARBA" id="ARBA00022824"/>
    </source>
</evidence>
<evidence type="ECO:0000256" key="5">
    <source>
        <dbReference type="ARBA" id="ARBA00022630"/>
    </source>
</evidence>
<dbReference type="Proteomes" id="UP001211065">
    <property type="component" value="Unassembled WGS sequence"/>
</dbReference>
<evidence type="ECO:0000256" key="1">
    <source>
        <dbReference type="ARBA" id="ARBA00001974"/>
    </source>
</evidence>
<evidence type="ECO:0000256" key="2">
    <source>
        <dbReference type="ARBA" id="ARBA00004154"/>
    </source>
</evidence>
<accession>A0AAD5XYF0</accession>
<keyword evidence="8 13" id="KW-0274">FAD</keyword>
<dbReference type="InterPro" id="IPR040125">
    <property type="entry name" value="Squalene_monox"/>
</dbReference>
<comment type="similarity">
    <text evidence="4 13">Belongs to the squalene monooxygenase family.</text>
</comment>
<dbReference type="InterPro" id="IPR013698">
    <property type="entry name" value="Squalene_epoxidase"/>
</dbReference>
<comment type="subcellular location">
    <subcellularLocation>
        <location evidence="3 13">Endoplasmic reticulum membrane</location>
        <topology evidence="3 13">Multi-pass membrane protein</topology>
    </subcellularLocation>
    <subcellularLocation>
        <location evidence="2">Microsome membrane</location>
        <topology evidence="2">Multi-pass membrane protein</topology>
    </subcellularLocation>
</comment>